<evidence type="ECO:0000256" key="6">
    <source>
        <dbReference type="ARBA" id="ARBA00022927"/>
    </source>
</evidence>
<dbReference type="EnsemblMetazoa" id="XM_011668939">
    <property type="protein sequence ID" value="XP_011667241"/>
    <property type="gene ID" value="LOC591917"/>
</dbReference>
<dbReference type="OMA" id="EYEMVGM"/>
<dbReference type="Pfam" id="PF09801">
    <property type="entry name" value="SYS1"/>
    <property type="match status" value="1"/>
</dbReference>
<dbReference type="PANTHER" id="PTHR12952">
    <property type="entry name" value="SYS1"/>
    <property type="match status" value="1"/>
</dbReference>
<dbReference type="InterPro" id="IPR016973">
    <property type="entry name" value="Integral_membrane_SYS1"/>
</dbReference>
<dbReference type="CTD" id="90196"/>
<dbReference type="RefSeq" id="XP_011667241.1">
    <property type="nucleotide sequence ID" value="XM_011668939.2"/>
</dbReference>
<organism evidence="11 12">
    <name type="scientific">Strongylocentrotus purpuratus</name>
    <name type="common">Purple sea urchin</name>
    <dbReference type="NCBI Taxonomy" id="7668"/>
    <lineage>
        <taxon>Eukaryota</taxon>
        <taxon>Metazoa</taxon>
        <taxon>Echinodermata</taxon>
        <taxon>Eleutherozoa</taxon>
        <taxon>Echinozoa</taxon>
        <taxon>Echinoidea</taxon>
        <taxon>Euechinoidea</taxon>
        <taxon>Echinacea</taxon>
        <taxon>Camarodonta</taxon>
        <taxon>Echinidea</taxon>
        <taxon>Strongylocentrotidae</taxon>
        <taxon>Strongylocentrotus</taxon>
    </lineage>
</organism>
<dbReference type="GO" id="GO:0000139">
    <property type="term" value="C:Golgi membrane"/>
    <property type="evidence" value="ECO:0000318"/>
    <property type="project" value="GO_Central"/>
</dbReference>
<dbReference type="InterPro" id="IPR019185">
    <property type="entry name" value="Integral_membrane_SYS1-rel"/>
</dbReference>
<reference evidence="12" key="1">
    <citation type="submission" date="2015-02" db="EMBL/GenBank/DDBJ databases">
        <title>Genome sequencing for Strongylocentrotus purpuratus.</title>
        <authorList>
            <person name="Murali S."/>
            <person name="Liu Y."/>
            <person name="Vee V."/>
            <person name="English A."/>
            <person name="Wang M."/>
            <person name="Skinner E."/>
            <person name="Han Y."/>
            <person name="Muzny D.M."/>
            <person name="Worley K.C."/>
            <person name="Gibbs R.A."/>
        </authorList>
    </citation>
    <scope>NUCLEOTIDE SEQUENCE</scope>
</reference>
<keyword evidence="8 10" id="KW-0333">Golgi apparatus</keyword>
<dbReference type="InParanoid" id="A0A7M7HE93"/>
<dbReference type="GeneID" id="591917"/>
<comment type="subcellular location">
    <subcellularLocation>
        <location evidence="1 10">Golgi apparatus membrane</location>
        <topology evidence="1 10">Multi-pass membrane protein</topology>
    </subcellularLocation>
</comment>
<dbReference type="PIRSF" id="PIRSF031402">
    <property type="entry name" value="SYS1_homologue"/>
    <property type="match status" value="1"/>
</dbReference>
<feature type="transmembrane region" description="Helical" evidence="10">
    <location>
        <begin position="66"/>
        <end position="85"/>
    </location>
</feature>
<evidence type="ECO:0000256" key="5">
    <source>
        <dbReference type="ARBA" id="ARBA00022692"/>
    </source>
</evidence>
<dbReference type="GO" id="GO:0006895">
    <property type="term" value="P:Golgi to endosome transport"/>
    <property type="evidence" value="ECO:0000318"/>
    <property type="project" value="GO_Central"/>
</dbReference>
<comment type="function">
    <text evidence="10">Involved in protein trafficking.</text>
</comment>
<name>A0A7M7HE93_STRPU</name>
<dbReference type="GO" id="GO:0043001">
    <property type="term" value="P:Golgi to plasma membrane protein transport"/>
    <property type="evidence" value="ECO:0000318"/>
    <property type="project" value="GO_Central"/>
</dbReference>
<dbReference type="FunCoup" id="A0A7M7HE93">
    <property type="interactions" value="1502"/>
</dbReference>
<evidence type="ECO:0000256" key="10">
    <source>
        <dbReference type="PIRNR" id="PIRNR031402"/>
    </source>
</evidence>
<evidence type="ECO:0000256" key="4">
    <source>
        <dbReference type="ARBA" id="ARBA00022448"/>
    </source>
</evidence>
<dbReference type="KEGG" id="spu:591917"/>
<dbReference type="GO" id="GO:0005802">
    <property type="term" value="C:trans-Golgi network"/>
    <property type="evidence" value="ECO:0000318"/>
    <property type="project" value="GO_Central"/>
</dbReference>
<keyword evidence="5 10" id="KW-0812">Transmembrane</keyword>
<accession>A0A7M7HE93</accession>
<feature type="transmembrane region" description="Helical" evidence="10">
    <location>
        <begin position="12"/>
        <end position="36"/>
    </location>
</feature>
<dbReference type="EnsemblMetazoa" id="XM_791463">
    <property type="protein sequence ID" value="XP_796556"/>
    <property type="gene ID" value="LOC591917"/>
</dbReference>
<dbReference type="Proteomes" id="UP000007110">
    <property type="component" value="Unassembled WGS sequence"/>
</dbReference>
<evidence type="ECO:0000256" key="1">
    <source>
        <dbReference type="ARBA" id="ARBA00004653"/>
    </source>
</evidence>
<evidence type="ECO:0000256" key="9">
    <source>
        <dbReference type="ARBA" id="ARBA00023136"/>
    </source>
</evidence>
<dbReference type="EnsemblMetazoa" id="XM_011668937">
    <property type="protein sequence ID" value="XP_011667239"/>
    <property type="gene ID" value="LOC591917"/>
</dbReference>
<evidence type="ECO:0000256" key="2">
    <source>
        <dbReference type="ARBA" id="ARBA00008160"/>
    </source>
</evidence>
<keyword evidence="9 10" id="KW-0472">Membrane</keyword>
<evidence type="ECO:0000256" key="3">
    <source>
        <dbReference type="ARBA" id="ARBA00014516"/>
    </source>
</evidence>
<dbReference type="RefSeq" id="XP_011667239.1">
    <property type="nucleotide sequence ID" value="XM_011668937.2"/>
</dbReference>
<keyword evidence="12" id="KW-1185">Reference proteome</keyword>
<keyword evidence="4 10" id="KW-0813">Transport</keyword>
<keyword evidence="6 10" id="KW-0653">Protein transport</keyword>
<dbReference type="GO" id="GO:0005829">
    <property type="term" value="C:cytosol"/>
    <property type="evidence" value="ECO:0007669"/>
    <property type="project" value="GOC"/>
</dbReference>
<dbReference type="AlphaFoldDB" id="A0A7M7HE93"/>
<dbReference type="GO" id="GO:0034067">
    <property type="term" value="P:protein localization to Golgi apparatus"/>
    <property type="evidence" value="ECO:0000318"/>
    <property type="project" value="GO_Central"/>
</dbReference>
<comment type="similarity">
    <text evidence="2 10">Belongs to the SYS1 family.</text>
</comment>
<reference evidence="11" key="2">
    <citation type="submission" date="2021-01" db="UniProtKB">
        <authorList>
            <consortium name="EnsemblMetazoa"/>
        </authorList>
    </citation>
    <scope>IDENTIFICATION</scope>
</reference>
<evidence type="ECO:0000256" key="7">
    <source>
        <dbReference type="ARBA" id="ARBA00022989"/>
    </source>
</evidence>
<sequence>MGASFRSYVWDPMLLCSQIIAMQSVFYVCFGIWLIFVDYILDHPRSLGQIFGYDCLDFSSSGGRMIAAVYVMNALTCATGLWCIVQRTKQCTDFSVTVHFFHFIACWMYNSRIPSSLAWWFTNIGCIALTTVLGEYLCMRTELKDIPLTGARADL</sequence>
<evidence type="ECO:0000313" key="11">
    <source>
        <dbReference type="EnsemblMetazoa" id="XP_011667239"/>
    </source>
</evidence>
<protein>
    <recommendedName>
        <fullName evidence="3 10">Protein SYS1 homolog</fullName>
    </recommendedName>
</protein>
<evidence type="ECO:0000313" key="12">
    <source>
        <dbReference type="Proteomes" id="UP000007110"/>
    </source>
</evidence>
<evidence type="ECO:0000256" key="8">
    <source>
        <dbReference type="ARBA" id="ARBA00023034"/>
    </source>
</evidence>
<feature type="transmembrane region" description="Helical" evidence="10">
    <location>
        <begin position="117"/>
        <end position="138"/>
    </location>
</feature>
<dbReference type="PANTHER" id="PTHR12952:SF0">
    <property type="entry name" value="PROTEIN SYS1 HOMOLOG"/>
    <property type="match status" value="1"/>
</dbReference>
<keyword evidence="7 10" id="KW-1133">Transmembrane helix</keyword>
<proteinExistence type="inferred from homology"/>
<dbReference type="RefSeq" id="XP_796556.1">
    <property type="nucleotide sequence ID" value="XM_791463.4"/>
</dbReference>
<dbReference type="OrthoDB" id="542931at2759"/>